<keyword evidence="3" id="KW-1185">Reference proteome</keyword>
<evidence type="ECO:0000256" key="1">
    <source>
        <dbReference type="SAM" id="Phobius"/>
    </source>
</evidence>
<feature type="transmembrane region" description="Helical" evidence="1">
    <location>
        <begin position="133"/>
        <end position="156"/>
    </location>
</feature>
<reference evidence="2 3" key="1">
    <citation type="submission" date="2024-04" db="EMBL/GenBank/DDBJ databases">
        <title>Phyllosticta paracitricarpa is synonymous to the EU quarantine fungus P. citricarpa based on phylogenomic analyses.</title>
        <authorList>
            <consortium name="Lawrence Berkeley National Laboratory"/>
            <person name="Van Ingen-Buijs V.A."/>
            <person name="Van Westerhoven A.C."/>
            <person name="Haridas S."/>
            <person name="Skiadas P."/>
            <person name="Martin F."/>
            <person name="Groenewald J.Z."/>
            <person name="Crous P.W."/>
            <person name="Seidl M.F."/>
        </authorList>
    </citation>
    <scope>NUCLEOTIDE SEQUENCE [LARGE SCALE GENOMIC DNA]</scope>
    <source>
        <strain evidence="2 3">CBS 122670</strain>
    </source>
</reference>
<evidence type="ECO:0000313" key="3">
    <source>
        <dbReference type="Proteomes" id="UP001365128"/>
    </source>
</evidence>
<organism evidence="2 3">
    <name type="scientific">Phyllosticta citricarpa</name>
    <dbReference type="NCBI Taxonomy" id="55181"/>
    <lineage>
        <taxon>Eukaryota</taxon>
        <taxon>Fungi</taxon>
        <taxon>Dikarya</taxon>
        <taxon>Ascomycota</taxon>
        <taxon>Pezizomycotina</taxon>
        <taxon>Dothideomycetes</taxon>
        <taxon>Dothideomycetes incertae sedis</taxon>
        <taxon>Botryosphaeriales</taxon>
        <taxon>Phyllostictaceae</taxon>
        <taxon>Phyllosticta</taxon>
    </lineage>
</organism>
<keyword evidence="1" id="KW-0472">Membrane</keyword>
<evidence type="ECO:0008006" key="4">
    <source>
        <dbReference type="Google" id="ProtNLM"/>
    </source>
</evidence>
<evidence type="ECO:0000313" key="2">
    <source>
        <dbReference type="EMBL" id="KAK7537907.1"/>
    </source>
</evidence>
<keyword evidence="1" id="KW-0812">Transmembrane</keyword>
<dbReference type="Proteomes" id="UP001365128">
    <property type="component" value="Unassembled WGS sequence"/>
</dbReference>
<proteinExistence type="predicted"/>
<name>A0ABR1LRV9_9PEZI</name>
<keyword evidence="1" id="KW-1133">Transmembrane helix</keyword>
<accession>A0ABR1LRV9</accession>
<dbReference type="EMBL" id="JBBPDW010000032">
    <property type="protein sequence ID" value="KAK7537907.1"/>
    <property type="molecule type" value="Genomic_DNA"/>
</dbReference>
<comment type="caution">
    <text evidence="2">The sequence shown here is derived from an EMBL/GenBank/DDBJ whole genome shotgun (WGS) entry which is preliminary data.</text>
</comment>
<gene>
    <name evidence="2" type="ORF">IWX46DRAFT_244978</name>
</gene>
<sequence length="181" mass="20911">MFFAQHSPSGPSNYMHARRLCRGSPLPRFLAQHLDYTPVRMYMQRPRHCQTEGNTVVAKSLVRETSLFAGLFGSPPMMPTPPPPSPHLALGSDLTLSLVGRLSLRKERSVSRSAACSQECQEQYGLRRLQLPFLSFIFISFFLSFFFSFFFFFFFFPLPTHQHTRVLCRQKSARGREYPKH</sequence>
<protein>
    <recommendedName>
        <fullName evidence="4">Transmembrane protein</fullName>
    </recommendedName>
</protein>